<dbReference type="PANTHER" id="PTHR45901:SF3">
    <property type="entry name" value="LIPOXYGENASE HOMOLOGY DOMAIN-CONTAINING PROTEIN 1"/>
    <property type="match status" value="1"/>
</dbReference>
<reference evidence="7" key="1">
    <citation type="journal article" name="BMC Genomics">
        <title>Long-read sequencing and de novo genome assembly of marine medaka (Oryzias melastigma).</title>
        <authorList>
            <person name="Liang P."/>
            <person name="Saqib H.S.A."/>
            <person name="Ni X."/>
            <person name="Shen Y."/>
        </authorList>
    </citation>
    <scope>NUCLEOTIDE SEQUENCE</scope>
    <source>
        <strain evidence="7">Bigg-433</strain>
    </source>
</reference>
<comment type="similarity">
    <text evidence="1">Belongs to the lipoxygenase family.</text>
</comment>
<evidence type="ECO:0000259" key="6">
    <source>
        <dbReference type="PROSITE" id="PS51393"/>
    </source>
</evidence>
<dbReference type="InterPro" id="IPR052970">
    <property type="entry name" value="Inner_ear_hair_cell_LOXHD"/>
</dbReference>
<comment type="caution">
    <text evidence="4">Lacks conserved residue(s) required for the propagation of feature annotation.</text>
</comment>
<dbReference type="PRINTS" id="PR00467">
    <property type="entry name" value="MAMLPOXGNASE"/>
</dbReference>
<dbReference type="InterPro" id="IPR001024">
    <property type="entry name" value="PLAT/LH2_dom"/>
</dbReference>
<dbReference type="SUPFAM" id="SSF48484">
    <property type="entry name" value="Lipoxigenase"/>
    <property type="match status" value="1"/>
</dbReference>
<dbReference type="PANTHER" id="PTHR45901">
    <property type="entry name" value="PROTEIN CBG12474"/>
    <property type="match status" value="1"/>
</dbReference>
<dbReference type="PROSITE" id="PS51393">
    <property type="entry name" value="LIPOXYGENASE_3"/>
    <property type="match status" value="1"/>
</dbReference>
<evidence type="ECO:0000313" key="8">
    <source>
        <dbReference type="Proteomes" id="UP000646548"/>
    </source>
</evidence>
<dbReference type="SUPFAM" id="SSF49723">
    <property type="entry name" value="Lipase/lipooxygenase domain (PLAT/LH2 domain)"/>
    <property type="match status" value="1"/>
</dbReference>
<evidence type="ECO:0000259" key="5">
    <source>
        <dbReference type="PROSITE" id="PS50095"/>
    </source>
</evidence>
<dbReference type="SMART" id="SM00308">
    <property type="entry name" value="LH2"/>
    <property type="match status" value="1"/>
</dbReference>
<organism evidence="7 8">
    <name type="scientific">Oryzias melastigma</name>
    <name type="common">Marine medaka</name>
    <dbReference type="NCBI Taxonomy" id="30732"/>
    <lineage>
        <taxon>Eukaryota</taxon>
        <taxon>Metazoa</taxon>
        <taxon>Chordata</taxon>
        <taxon>Craniata</taxon>
        <taxon>Vertebrata</taxon>
        <taxon>Euteleostomi</taxon>
        <taxon>Actinopterygii</taxon>
        <taxon>Neopterygii</taxon>
        <taxon>Teleostei</taxon>
        <taxon>Neoteleostei</taxon>
        <taxon>Acanthomorphata</taxon>
        <taxon>Ovalentaria</taxon>
        <taxon>Atherinomorphae</taxon>
        <taxon>Beloniformes</taxon>
        <taxon>Adrianichthyidae</taxon>
        <taxon>Oryziinae</taxon>
        <taxon>Oryzias</taxon>
    </lineage>
</organism>
<evidence type="ECO:0000256" key="1">
    <source>
        <dbReference type="ARBA" id="ARBA00009419"/>
    </source>
</evidence>
<dbReference type="GO" id="GO:0005506">
    <property type="term" value="F:iron ion binding"/>
    <property type="evidence" value="ECO:0007669"/>
    <property type="project" value="InterPro"/>
</dbReference>
<protein>
    <submittedName>
        <fullName evidence="7">Arachidonate 5-lipoxygenase</fullName>
    </submittedName>
</protein>
<dbReference type="InterPro" id="IPR036226">
    <property type="entry name" value="LipOase_C_sf"/>
</dbReference>
<evidence type="ECO:0000313" key="7">
    <source>
        <dbReference type="EMBL" id="KAF6716953.1"/>
    </source>
</evidence>
<dbReference type="Proteomes" id="UP000646548">
    <property type="component" value="Unassembled WGS sequence"/>
</dbReference>
<feature type="binding site" evidence="2">
    <location>
        <position position="79"/>
    </location>
    <ligand>
        <name>Ca(2+)</name>
        <dbReference type="ChEBI" id="CHEBI:29108"/>
        <label>1</label>
    </ligand>
</feature>
<dbReference type="EMBL" id="WKFB01000897">
    <property type="protein sequence ID" value="KAF6716953.1"/>
    <property type="molecule type" value="Genomic_DNA"/>
</dbReference>
<dbReference type="GO" id="GO:0016702">
    <property type="term" value="F:oxidoreductase activity, acting on single donors with incorporation of molecular oxygen, incorporation of two atoms of oxygen"/>
    <property type="evidence" value="ECO:0007669"/>
    <property type="project" value="InterPro"/>
</dbReference>
<comment type="caution">
    <text evidence="7">The sequence shown here is derived from an EMBL/GenBank/DDBJ whole genome shotgun (WGS) entry which is preliminary data.</text>
</comment>
<name>A0A834BP43_ORYME</name>
<feature type="site" description="Essential for stabilizing binding to COTL1" evidence="3">
    <location>
        <position position="103"/>
    </location>
</feature>
<evidence type="ECO:0000256" key="3">
    <source>
        <dbReference type="PIRSR" id="PIRSR601885-3"/>
    </source>
</evidence>
<keyword evidence="2" id="KW-0106">Calcium</keyword>
<evidence type="ECO:0000256" key="2">
    <source>
        <dbReference type="PIRSR" id="PIRSR601885-2"/>
    </source>
</evidence>
<dbReference type="InterPro" id="IPR013819">
    <property type="entry name" value="LipOase_C"/>
</dbReference>
<keyword evidence="2" id="KW-0479">Metal-binding</keyword>
<sequence length="185" mass="21501">MNAEYQVTVYTQNVTFAGTKDDVYITLVGQRGSSKHMKMGRNKFFFHRGHESTFIVTCSADLGPLLQIHLEKRGVVTKDKWLPAKVEVRSPHGKLYTFPIYHWLTKKQNHFFREGAAVLDFQEKNPQMFKMRKKELEKRKNAYRWAVYKEGMPLCIKANGLMSLPPDDRYPFTRDLEFAYTGGAA</sequence>
<dbReference type="AlphaFoldDB" id="A0A834BP43"/>
<dbReference type="InterPro" id="IPR001885">
    <property type="entry name" value="LipOase_mml"/>
</dbReference>
<evidence type="ECO:0000256" key="4">
    <source>
        <dbReference type="PROSITE-ProRule" id="PRU00152"/>
    </source>
</evidence>
<dbReference type="InterPro" id="IPR036392">
    <property type="entry name" value="PLAT/LH2_dom_sf"/>
</dbReference>
<feature type="domain" description="PLAT" evidence="5">
    <location>
        <begin position="3"/>
        <end position="118"/>
    </location>
</feature>
<dbReference type="PROSITE" id="PS50095">
    <property type="entry name" value="PLAT"/>
    <property type="match status" value="1"/>
</dbReference>
<gene>
    <name evidence="7" type="ORF">FQA47_002680</name>
</gene>
<dbReference type="Gene3D" id="2.60.60.20">
    <property type="entry name" value="PLAT/LH2 domain"/>
    <property type="match status" value="1"/>
</dbReference>
<dbReference type="Gene3D" id="1.20.245.10">
    <property type="entry name" value="Lipoxygenase-1, Domain 5"/>
    <property type="match status" value="1"/>
</dbReference>
<feature type="domain" description="Lipoxygenase" evidence="6">
    <location>
        <begin position="118"/>
        <end position="185"/>
    </location>
</feature>
<feature type="binding site" evidence="2">
    <location>
        <position position="18"/>
    </location>
    <ligand>
        <name>Ca(2+)</name>
        <dbReference type="ChEBI" id="CHEBI:29108"/>
        <label>1</label>
    </ligand>
</feature>
<accession>A0A834BP43</accession>
<dbReference type="Pfam" id="PF01477">
    <property type="entry name" value="PLAT"/>
    <property type="match status" value="1"/>
</dbReference>
<proteinExistence type="inferred from homology"/>